<proteinExistence type="inferred from homology"/>
<dbReference type="CDD" id="cd00838">
    <property type="entry name" value="MPP_superfamily"/>
    <property type="match status" value="1"/>
</dbReference>
<dbReference type="Gene3D" id="3.60.21.10">
    <property type="match status" value="1"/>
</dbReference>
<dbReference type="Proteomes" id="UP000622653">
    <property type="component" value="Unassembled WGS sequence"/>
</dbReference>
<sequence length="194" mass="22269">MSKFAIIGDIHSSKKDLQAVLQHVRKVDPQAEIVGTGDIFECTISKKKLPLPEPLPYEDVYKTKQSFEQLLTFPTVYGNQEERILLVGEGEDEWPKWMRRLPEVYPLSPDAAIIHGHQWEWGGTPWALQNYTMQARLTFYGHSHTSLINRQPVQFGYPYDVSTGEHLINVGSVVSNREWVLYDEEAGHVLFMKA</sequence>
<accession>A0A8J7G5M8</accession>
<dbReference type="AlphaFoldDB" id="A0A8J7G5M8"/>
<gene>
    <name evidence="3" type="ORF">IRY55_05375</name>
</gene>
<dbReference type="Pfam" id="PF12850">
    <property type="entry name" value="Metallophos_2"/>
    <property type="match status" value="1"/>
</dbReference>
<feature type="domain" description="Calcineurin-like phosphoesterase" evidence="2">
    <location>
        <begin position="3"/>
        <end position="177"/>
    </location>
</feature>
<comment type="similarity">
    <text evidence="1">Belongs to the metallophosphoesterase superfamily. YfcE family.</text>
</comment>
<dbReference type="SUPFAM" id="SSF56300">
    <property type="entry name" value="Metallo-dependent phosphatases"/>
    <property type="match status" value="1"/>
</dbReference>
<dbReference type="InterPro" id="IPR029052">
    <property type="entry name" value="Metallo-depent_PP-like"/>
</dbReference>
<evidence type="ECO:0000313" key="4">
    <source>
        <dbReference type="Proteomes" id="UP000622653"/>
    </source>
</evidence>
<comment type="caution">
    <text evidence="3">The sequence shown here is derived from an EMBL/GenBank/DDBJ whole genome shotgun (WGS) entry which is preliminary data.</text>
</comment>
<keyword evidence="4" id="KW-1185">Reference proteome</keyword>
<organism evidence="3 4">
    <name type="scientific">Savagea serpentis</name>
    <dbReference type="NCBI Taxonomy" id="2785297"/>
    <lineage>
        <taxon>Bacteria</taxon>
        <taxon>Bacillati</taxon>
        <taxon>Bacillota</taxon>
        <taxon>Bacilli</taxon>
        <taxon>Bacillales</taxon>
        <taxon>Caryophanaceae</taxon>
        <taxon>Savagea</taxon>
    </lineage>
</organism>
<name>A0A8J7G5M8_9BACL</name>
<dbReference type="InterPro" id="IPR024654">
    <property type="entry name" value="Calcineurin-like_PHP_lpxH"/>
</dbReference>
<evidence type="ECO:0000259" key="2">
    <source>
        <dbReference type="Pfam" id="PF12850"/>
    </source>
</evidence>
<protein>
    <submittedName>
        <fullName evidence="3">Metallophosphoesterase family protein</fullName>
    </submittedName>
</protein>
<evidence type="ECO:0000256" key="1">
    <source>
        <dbReference type="ARBA" id="ARBA00008950"/>
    </source>
</evidence>
<dbReference type="EMBL" id="JADKPV010000001">
    <property type="protein sequence ID" value="MBF4500791.1"/>
    <property type="molecule type" value="Genomic_DNA"/>
</dbReference>
<dbReference type="RefSeq" id="WP_194562211.1">
    <property type="nucleotide sequence ID" value="NZ_JADKPV010000001.1"/>
</dbReference>
<evidence type="ECO:0000313" key="3">
    <source>
        <dbReference type="EMBL" id="MBF4500791.1"/>
    </source>
</evidence>
<reference evidence="3" key="1">
    <citation type="submission" date="2020-11" db="EMBL/GenBank/DDBJ databases">
        <title>Multidrug resistant novel bacterium Savagea serpentis sp. nov., isolated from the scats of a vine snake (Ahaetulla nasuta).</title>
        <authorList>
            <person name="Venkata Ramana V."/>
            <person name="Vikas Patil S."/>
            <person name="Yogita Lugani V."/>
        </authorList>
    </citation>
    <scope>NUCLEOTIDE SEQUENCE</scope>
    <source>
        <strain evidence="3">SN6</strain>
    </source>
</reference>